<name>A0A653DZU7_9PSED</name>
<reference evidence="1" key="1">
    <citation type="submission" date="2019-02" db="EMBL/GenBank/DDBJ databases">
        <authorList>
            <consortium name="Genoscope - CEA"/>
            <person name="William W."/>
        </authorList>
    </citation>
    <scope>NUCLEOTIDE SEQUENCE [LARGE SCALE GENOMIC DNA]</scope>
    <source>
        <strain evidence="1">YSy11</strain>
    </source>
</reference>
<protein>
    <submittedName>
        <fullName evidence="1">Uncharacterized protein</fullName>
    </submittedName>
</protein>
<sequence length="66" mass="7692">MINSHLLYQLSYRGTITFKVLSFGLLLSRFPSSEARHFTDYLLPVNTLFCFYDNTLQISASLLYLH</sequence>
<dbReference type="EMBL" id="LR215729">
    <property type="protein sequence ID" value="VEV95943.1"/>
    <property type="molecule type" value="Genomic_DNA"/>
</dbReference>
<evidence type="ECO:0000313" key="1">
    <source>
        <dbReference type="EMBL" id="VEV95943.1"/>
    </source>
</evidence>
<organism evidence="1">
    <name type="scientific">Pseudomonas marincola</name>
    <dbReference type="NCBI Taxonomy" id="437900"/>
    <lineage>
        <taxon>Bacteria</taxon>
        <taxon>Pseudomonadati</taxon>
        <taxon>Pseudomonadota</taxon>
        <taxon>Gammaproteobacteria</taxon>
        <taxon>Pseudomonadales</taxon>
        <taxon>Pseudomonadaceae</taxon>
        <taxon>Pseudomonas</taxon>
    </lineage>
</organism>
<gene>
    <name evidence="1" type="ORF">PMYSY11_0896</name>
</gene>
<proteinExistence type="predicted"/>
<accession>A0A653DZU7</accession>
<dbReference type="AlphaFoldDB" id="A0A653DZU7"/>